<keyword evidence="5" id="KW-1185">Reference proteome</keyword>
<dbReference type="EMBL" id="BAAACZ010000008">
    <property type="protein sequence ID" value="GAA0455556.1"/>
    <property type="molecule type" value="Genomic_DNA"/>
</dbReference>
<accession>A0ABN0ZQG0</accession>
<organism evidence="4 5">
    <name type="scientific">Alkalibacillus silvisoli</name>
    <dbReference type="NCBI Taxonomy" id="392823"/>
    <lineage>
        <taxon>Bacteria</taxon>
        <taxon>Bacillati</taxon>
        <taxon>Bacillota</taxon>
        <taxon>Bacilli</taxon>
        <taxon>Bacillales</taxon>
        <taxon>Bacillaceae</taxon>
        <taxon>Alkalibacillus</taxon>
    </lineage>
</organism>
<dbReference type="RefSeq" id="WP_343781961.1">
    <property type="nucleotide sequence ID" value="NZ_BAAACZ010000008.1"/>
</dbReference>
<dbReference type="Pfam" id="PF08797">
    <property type="entry name" value="HIRAN"/>
    <property type="match status" value="1"/>
</dbReference>
<evidence type="ECO:0000313" key="5">
    <source>
        <dbReference type="Proteomes" id="UP001500740"/>
    </source>
</evidence>
<evidence type="ECO:0000313" key="4">
    <source>
        <dbReference type="EMBL" id="GAA0455556.1"/>
    </source>
</evidence>
<protein>
    <recommendedName>
        <fullName evidence="3">HIRAN domain-containing protein</fullName>
    </recommendedName>
</protein>
<keyword evidence="2" id="KW-0378">Hydrolase</keyword>
<evidence type="ECO:0000259" key="3">
    <source>
        <dbReference type="SMART" id="SM00910"/>
    </source>
</evidence>
<dbReference type="SMART" id="SM00910">
    <property type="entry name" value="HIRAN"/>
    <property type="match status" value="1"/>
</dbReference>
<evidence type="ECO:0000256" key="1">
    <source>
        <dbReference type="ARBA" id="ARBA00022723"/>
    </source>
</evidence>
<dbReference type="Gene3D" id="3.30.70.2330">
    <property type="match status" value="1"/>
</dbReference>
<keyword evidence="1" id="KW-0479">Metal-binding</keyword>
<gene>
    <name evidence="4" type="ORF">GCM10008935_08020</name>
</gene>
<dbReference type="Proteomes" id="UP001500740">
    <property type="component" value="Unassembled WGS sequence"/>
</dbReference>
<sequence>MNKHAYELWLIWQNPQTRQRYHIGRLLHDSDSYSFRYENSGYRRKLKEAMENGYKPHLAFPDINKTYSSNKLFGPFARRLPDNKRPDFHSILQDLGLPTDYTNMDLLRATGGRLATDTYEFVAPIFTSNSHFDFDFYIAGWRHYDGDQIIHNIQPGEQVRFELDPDNEQDSKAVIVLSDKYGKKLGYIPAFYSGFMYEVIKNSSTYNANIATVNPKAVPQLKVNIAVVGKFSKDLNKMDFKKDYEIQLLR</sequence>
<feature type="domain" description="HIRAN" evidence="3">
    <location>
        <begin position="131"/>
        <end position="231"/>
    </location>
</feature>
<comment type="caution">
    <text evidence="4">The sequence shown here is derived from an EMBL/GenBank/DDBJ whole genome shotgun (WGS) entry which is preliminary data.</text>
</comment>
<name>A0ABN0ZQG0_9BACI</name>
<reference evidence="4 5" key="1">
    <citation type="journal article" date="2019" name="Int. J. Syst. Evol. Microbiol.">
        <title>The Global Catalogue of Microorganisms (GCM) 10K type strain sequencing project: providing services to taxonomists for standard genome sequencing and annotation.</title>
        <authorList>
            <consortium name="The Broad Institute Genomics Platform"/>
            <consortium name="The Broad Institute Genome Sequencing Center for Infectious Disease"/>
            <person name="Wu L."/>
            <person name="Ma J."/>
        </authorList>
    </citation>
    <scope>NUCLEOTIDE SEQUENCE [LARGE SCALE GENOMIC DNA]</scope>
    <source>
        <strain evidence="4 5">JCM 14193</strain>
    </source>
</reference>
<dbReference type="InterPro" id="IPR014905">
    <property type="entry name" value="HIRAN"/>
</dbReference>
<evidence type="ECO:0000256" key="2">
    <source>
        <dbReference type="ARBA" id="ARBA00022801"/>
    </source>
</evidence>
<proteinExistence type="predicted"/>